<evidence type="ECO:0000256" key="3">
    <source>
        <dbReference type="ARBA" id="ARBA00022692"/>
    </source>
</evidence>
<dbReference type="InterPro" id="IPR044698">
    <property type="entry name" value="VKOR/LTO1"/>
</dbReference>
<keyword evidence="6" id="KW-0560">Oxidoreductase</keyword>
<feature type="transmembrane region" description="Helical" evidence="10">
    <location>
        <begin position="69"/>
        <end position="90"/>
    </location>
</feature>
<sequence length="153" mass="17473">MKSLKQLLNQRLRPIPSWLSYFLVLVPLLGFVDSIYLTASRLLSFSVPCTIFKGCDVVTKSVYSSIGPIPIALLGTLYYLTLFILAIYYLDTAKKNVLYLFSKLSWVGAVFSVWLVFLQMFVLRAYCIYCMVSASFCAILFVLCLVYIRIDKE</sequence>
<dbReference type="InterPro" id="IPR012932">
    <property type="entry name" value="VKOR"/>
</dbReference>
<feature type="transmembrane region" description="Helical" evidence="10">
    <location>
        <begin position="97"/>
        <end position="117"/>
    </location>
</feature>
<feature type="domain" description="Vitamin K epoxide reductase" evidence="11">
    <location>
        <begin position="16"/>
        <end position="148"/>
    </location>
</feature>
<keyword evidence="8" id="KW-1015">Disulfide bond</keyword>
<dbReference type="Proteomes" id="UP000034764">
    <property type="component" value="Unassembled WGS sequence"/>
</dbReference>
<evidence type="ECO:0000259" key="11">
    <source>
        <dbReference type="SMART" id="SM00756"/>
    </source>
</evidence>
<evidence type="ECO:0000256" key="5">
    <source>
        <dbReference type="ARBA" id="ARBA00022989"/>
    </source>
</evidence>
<evidence type="ECO:0000256" key="6">
    <source>
        <dbReference type="ARBA" id="ARBA00023002"/>
    </source>
</evidence>
<gene>
    <name evidence="12" type="ORF">UT53_C0040G0003</name>
</gene>
<evidence type="ECO:0000256" key="10">
    <source>
        <dbReference type="SAM" id="Phobius"/>
    </source>
</evidence>
<dbReference type="Pfam" id="PF07884">
    <property type="entry name" value="VKOR"/>
    <property type="match status" value="1"/>
</dbReference>
<evidence type="ECO:0000256" key="2">
    <source>
        <dbReference type="ARBA" id="ARBA00006214"/>
    </source>
</evidence>
<keyword evidence="7 10" id="KW-0472">Membrane</keyword>
<dbReference type="PANTHER" id="PTHR34573:SF1">
    <property type="entry name" value="VITAMIN K EPOXIDE REDUCTASE DOMAIN-CONTAINING PROTEIN"/>
    <property type="match status" value="1"/>
</dbReference>
<reference evidence="12 13" key="1">
    <citation type="journal article" date="2015" name="Nature">
        <title>rRNA introns, odd ribosomes, and small enigmatic genomes across a large radiation of phyla.</title>
        <authorList>
            <person name="Brown C.T."/>
            <person name="Hug L.A."/>
            <person name="Thomas B.C."/>
            <person name="Sharon I."/>
            <person name="Castelle C.J."/>
            <person name="Singh A."/>
            <person name="Wilkins M.J."/>
            <person name="Williams K.H."/>
            <person name="Banfield J.F."/>
        </authorList>
    </citation>
    <scope>NUCLEOTIDE SEQUENCE [LARGE SCALE GENOMIC DNA]</scope>
</reference>
<dbReference type="PANTHER" id="PTHR34573">
    <property type="entry name" value="VKC DOMAIN-CONTAINING PROTEIN"/>
    <property type="match status" value="1"/>
</dbReference>
<feature type="transmembrane region" description="Helical" evidence="10">
    <location>
        <begin position="21"/>
        <end position="39"/>
    </location>
</feature>
<keyword evidence="4" id="KW-0874">Quinone</keyword>
<dbReference type="EMBL" id="LBXD01000040">
    <property type="protein sequence ID" value="KKR22445.1"/>
    <property type="molecule type" value="Genomic_DNA"/>
</dbReference>
<organism evidence="12 13">
    <name type="scientific">Candidatus Yanofskybacteria bacterium GW2011_GWD2_39_48</name>
    <dbReference type="NCBI Taxonomy" id="1619031"/>
    <lineage>
        <taxon>Bacteria</taxon>
        <taxon>Candidatus Yanofskyibacteriota</taxon>
    </lineage>
</organism>
<evidence type="ECO:0000256" key="8">
    <source>
        <dbReference type="ARBA" id="ARBA00023157"/>
    </source>
</evidence>
<evidence type="ECO:0000256" key="4">
    <source>
        <dbReference type="ARBA" id="ARBA00022719"/>
    </source>
</evidence>
<proteinExistence type="inferred from homology"/>
<dbReference type="GO" id="GO:0016020">
    <property type="term" value="C:membrane"/>
    <property type="evidence" value="ECO:0007669"/>
    <property type="project" value="UniProtKB-SubCell"/>
</dbReference>
<name>A0A0G0RIS4_9BACT</name>
<dbReference type="InterPro" id="IPR038354">
    <property type="entry name" value="VKOR_sf"/>
</dbReference>
<dbReference type="SMART" id="SM00756">
    <property type="entry name" value="VKc"/>
    <property type="match status" value="1"/>
</dbReference>
<evidence type="ECO:0000256" key="9">
    <source>
        <dbReference type="ARBA" id="ARBA00023284"/>
    </source>
</evidence>
<evidence type="ECO:0000256" key="7">
    <source>
        <dbReference type="ARBA" id="ARBA00023136"/>
    </source>
</evidence>
<feature type="transmembrane region" description="Helical" evidence="10">
    <location>
        <begin position="123"/>
        <end position="148"/>
    </location>
</feature>
<evidence type="ECO:0000313" key="12">
    <source>
        <dbReference type="EMBL" id="KKR22445.1"/>
    </source>
</evidence>
<dbReference type="AlphaFoldDB" id="A0A0G0RIS4"/>
<comment type="caution">
    <text evidence="12">The sequence shown here is derived from an EMBL/GenBank/DDBJ whole genome shotgun (WGS) entry which is preliminary data.</text>
</comment>
<accession>A0A0G0RIS4</accession>
<comment type="subcellular location">
    <subcellularLocation>
        <location evidence="1">Membrane</location>
        <topology evidence="1">Multi-pass membrane protein</topology>
    </subcellularLocation>
</comment>
<evidence type="ECO:0000256" key="1">
    <source>
        <dbReference type="ARBA" id="ARBA00004141"/>
    </source>
</evidence>
<dbReference type="CDD" id="cd12916">
    <property type="entry name" value="VKOR_1"/>
    <property type="match status" value="1"/>
</dbReference>
<dbReference type="GO" id="GO:0048038">
    <property type="term" value="F:quinone binding"/>
    <property type="evidence" value="ECO:0007669"/>
    <property type="project" value="UniProtKB-KW"/>
</dbReference>
<dbReference type="GO" id="GO:0016491">
    <property type="term" value="F:oxidoreductase activity"/>
    <property type="evidence" value="ECO:0007669"/>
    <property type="project" value="UniProtKB-KW"/>
</dbReference>
<keyword evidence="5 10" id="KW-1133">Transmembrane helix</keyword>
<dbReference type="Gene3D" id="1.20.1440.130">
    <property type="entry name" value="VKOR domain"/>
    <property type="match status" value="1"/>
</dbReference>
<keyword evidence="9" id="KW-0676">Redox-active center</keyword>
<keyword evidence="3 10" id="KW-0812">Transmembrane</keyword>
<evidence type="ECO:0000313" key="13">
    <source>
        <dbReference type="Proteomes" id="UP000034764"/>
    </source>
</evidence>
<comment type="similarity">
    <text evidence="2">Belongs to the VKOR family.</text>
</comment>
<protein>
    <recommendedName>
        <fullName evidence="11">Vitamin K epoxide reductase domain-containing protein</fullName>
    </recommendedName>
</protein>